<dbReference type="HOGENOM" id="CLU_070743_1_0_11"/>
<sequence length="189" mass="20637">MTHQPGSRRRRAAFASLVTVVAAAVVIVGCGGNDAPVPPTTAPTSTTEASRTDRDLSQPADNAVPDGVENLRVGDCYDPAPDPSQRNVMVLIVPCDQPHQYEVYEVAAFTEGTDADFPGDDAVRNYAEEYCFQGFEGFVGQVWRDSELDIETWFPTRVSWTKGADRKLSCVLYHRKKADLTGSMQGTGY</sequence>
<dbReference type="AlphaFoldDB" id="R4Z3S0"/>
<dbReference type="InterPro" id="IPR026004">
    <property type="entry name" value="Septum_form"/>
</dbReference>
<keyword evidence="2" id="KW-0812">Transmembrane</keyword>
<feature type="region of interest" description="Disordered" evidence="1">
    <location>
        <begin position="32"/>
        <end position="67"/>
    </location>
</feature>
<evidence type="ECO:0000256" key="1">
    <source>
        <dbReference type="SAM" id="MobiDB-lite"/>
    </source>
</evidence>
<feature type="domain" description="Septum formation-related" evidence="3">
    <location>
        <begin position="74"/>
        <end position="179"/>
    </location>
</feature>
<evidence type="ECO:0000256" key="2">
    <source>
        <dbReference type="SAM" id="Phobius"/>
    </source>
</evidence>
<accession>R4Z3S0</accession>
<evidence type="ECO:0000259" key="3">
    <source>
        <dbReference type="Pfam" id="PF13845"/>
    </source>
</evidence>
<dbReference type="RefSeq" id="WP_012227340.1">
    <property type="nucleotide sequence ID" value="NZ_HG422565.1"/>
</dbReference>
<evidence type="ECO:0000313" key="5">
    <source>
        <dbReference type="Proteomes" id="UP000018291"/>
    </source>
</evidence>
<dbReference type="EMBL" id="CANL01000025">
    <property type="protein sequence ID" value="CCM63951.1"/>
    <property type="molecule type" value="Genomic_DNA"/>
</dbReference>
<dbReference type="Pfam" id="PF13845">
    <property type="entry name" value="Septum_form"/>
    <property type="match status" value="1"/>
</dbReference>
<comment type="caution">
    <text evidence="4">The sequence shown here is derived from an EMBL/GenBank/DDBJ whole genome shotgun (WGS) entry which is preliminary data.</text>
</comment>
<protein>
    <recommendedName>
        <fullName evidence="3">Septum formation-related domain-containing protein</fullName>
    </recommendedName>
</protein>
<keyword evidence="2" id="KW-0472">Membrane</keyword>
<organism evidence="4 5">
    <name type="scientific">Candidatus Neomicrothrix parvicella RN1</name>
    <dbReference type="NCBI Taxonomy" id="1229780"/>
    <lineage>
        <taxon>Bacteria</taxon>
        <taxon>Bacillati</taxon>
        <taxon>Actinomycetota</taxon>
        <taxon>Acidimicrobiia</taxon>
        <taxon>Acidimicrobiales</taxon>
        <taxon>Microthrixaceae</taxon>
        <taxon>Candidatus Neomicrothrix</taxon>
    </lineage>
</organism>
<dbReference type="eggNOG" id="ENOG5033A46">
    <property type="taxonomic scope" value="Bacteria"/>
</dbReference>
<evidence type="ECO:0000313" key="4">
    <source>
        <dbReference type="EMBL" id="CCM63951.1"/>
    </source>
</evidence>
<keyword evidence="5" id="KW-1185">Reference proteome</keyword>
<dbReference type="Proteomes" id="UP000018291">
    <property type="component" value="Unassembled WGS sequence"/>
</dbReference>
<reference evidence="4 5" key="1">
    <citation type="journal article" date="2013" name="ISME J.">
        <title>Metabolic model for the filamentous 'Candidatus Microthrix parvicella' based on genomic and metagenomic analyses.</title>
        <authorList>
            <person name="Jon McIlroy S."/>
            <person name="Kristiansen R."/>
            <person name="Albertsen M."/>
            <person name="Michael Karst S."/>
            <person name="Rossetti S."/>
            <person name="Lund Nielsen J."/>
            <person name="Tandoi V."/>
            <person name="James Seviour R."/>
            <person name="Nielsen P.H."/>
        </authorList>
    </citation>
    <scope>NUCLEOTIDE SEQUENCE [LARGE SCALE GENOMIC DNA]</scope>
    <source>
        <strain evidence="4 5">RN1</strain>
    </source>
</reference>
<dbReference type="STRING" id="1229780.BN381_310047"/>
<feature type="transmembrane region" description="Helical" evidence="2">
    <location>
        <begin position="12"/>
        <end position="29"/>
    </location>
</feature>
<keyword evidence="2" id="KW-1133">Transmembrane helix</keyword>
<gene>
    <name evidence="4" type="ORF">BN381_310047</name>
</gene>
<name>R4Z3S0_9ACTN</name>
<proteinExistence type="predicted"/>